<reference evidence="3" key="1">
    <citation type="journal article" date="2019" name="Int. J. Syst. Evol. Microbiol.">
        <title>The Global Catalogue of Microorganisms (GCM) 10K type strain sequencing project: providing services to taxonomists for standard genome sequencing and annotation.</title>
        <authorList>
            <consortium name="The Broad Institute Genomics Platform"/>
            <consortium name="The Broad Institute Genome Sequencing Center for Infectious Disease"/>
            <person name="Wu L."/>
            <person name="Ma J."/>
        </authorList>
    </citation>
    <scope>NUCLEOTIDE SEQUENCE [LARGE SCALE GENOMIC DNA]</scope>
    <source>
        <strain evidence="3">JCM 3325</strain>
    </source>
</reference>
<dbReference type="EMBL" id="BAAARW010000039">
    <property type="protein sequence ID" value="GAA2452195.1"/>
    <property type="molecule type" value="Genomic_DNA"/>
</dbReference>
<evidence type="ECO:0000313" key="2">
    <source>
        <dbReference type="EMBL" id="GAA2452195.1"/>
    </source>
</evidence>
<comment type="caution">
    <text evidence="2">The sequence shown here is derived from an EMBL/GenBank/DDBJ whole genome shotgun (WGS) entry which is preliminary data.</text>
</comment>
<name>A0ABP5XCF8_9ACTN</name>
<gene>
    <name evidence="2" type="ORF">GCM10010191_83070</name>
</gene>
<evidence type="ECO:0000256" key="1">
    <source>
        <dbReference type="SAM" id="MobiDB-lite"/>
    </source>
</evidence>
<organism evidence="2 3">
    <name type="scientific">Actinomadura vinacea</name>
    <dbReference type="NCBI Taxonomy" id="115336"/>
    <lineage>
        <taxon>Bacteria</taxon>
        <taxon>Bacillati</taxon>
        <taxon>Actinomycetota</taxon>
        <taxon>Actinomycetes</taxon>
        <taxon>Streptosporangiales</taxon>
        <taxon>Thermomonosporaceae</taxon>
        <taxon>Actinomadura</taxon>
    </lineage>
</organism>
<protein>
    <submittedName>
        <fullName evidence="2">Uncharacterized protein</fullName>
    </submittedName>
</protein>
<keyword evidence="3" id="KW-1185">Reference proteome</keyword>
<dbReference type="Proteomes" id="UP001501231">
    <property type="component" value="Unassembled WGS sequence"/>
</dbReference>
<evidence type="ECO:0000313" key="3">
    <source>
        <dbReference type="Proteomes" id="UP001501231"/>
    </source>
</evidence>
<feature type="region of interest" description="Disordered" evidence="1">
    <location>
        <begin position="57"/>
        <end position="121"/>
    </location>
</feature>
<accession>A0ABP5XCF8</accession>
<feature type="compositionally biased region" description="Low complexity" evidence="1">
    <location>
        <begin position="97"/>
        <end position="121"/>
    </location>
</feature>
<sequence length="121" mass="11459">MIRQDAGLPNGAGGRLCPAGALGGAAEGGAEPGPACPDAGGVAVGGGTSRAPVEAVDRVPHPATSTHITRTTAPEGVGARSRIASLPAQTDTIVPCGTAAPPASRTGGAAPPGSAAPRLLR</sequence>
<feature type="compositionally biased region" description="Polar residues" evidence="1">
    <location>
        <begin position="63"/>
        <end position="72"/>
    </location>
</feature>
<proteinExistence type="predicted"/>